<evidence type="ECO:0000256" key="5">
    <source>
        <dbReference type="ARBA" id="ARBA00023163"/>
    </source>
</evidence>
<dbReference type="HAMAP" id="MF_00105">
    <property type="entry name" value="GreA_GreB"/>
    <property type="match status" value="1"/>
</dbReference>
<sequence>MNKVQLTQQGLNKLQKELDLLKNVKRNQAVERLHRARAMGDLSENSEYTAAKEDLAFIEGRIQEIETLLKNVEVVKHVSNGHYTVLGSTIDIEVDGKKDAIQIVGEFEADPLRKKLSSTSPIGKALLNKKVGEVVKVQVPDGNKKYKILDIK</sequence>
<gene>
    <name evidence="8" type="primary">greA</name>
    <name evidence="12" type="ORF">A2774_04825</name>
</gene>
<dbReference type="NCBIfam" id="TIGR01462">
    <property type="entry name" value="greA"/>
    <property type="match status" value="1"/>
</dbReference>
<dbReference type="FunFam" id="1.10.287.180:FF:000001">
    <property type="entry name" value="Transcription elongation factor GreA"/>
    <property type="match status" value="1"/>
</dbReference>
<dbReference type="NCBIfam" id="NF001263">
    <property type="entry name" value="PRK00226.1-4"/>
    <property type="match status" value="1"/>
</dbReference>
<dbReference type="Proteomes" id="UP000177208">
    <property type="component" value="Unassembled WGS sequence"/>
</dbReference>
<evidence type="ECO:0000256" key="8">
    <source>
        <dbReference type="HAMAP-Rule" id="MF_00105"/>
    </source>
</evidence>
<keyword evidence="8" id="KW-0175">Coiled coil</keyword>
<dbReference type="AlphaFoldDB" id="A0A1F7GDU1"/>
<dbReference type="InterPro" id="IPR028624">
    <property type="entry name" value="Tscrpt_elong_fac_GreA/B"/>
</dbReference>
<comment type="similarity">
    <text evidence="1 8 9">Belongs to the GreA/GreB family.</text>
</comment>
<comment type="function">
    <text evidence="6 8 9">Necessary for efficient RNA polymerase transcription elongation past template-encoded arresting sites. The arresting sites in DNA have the property of trapping a certain fraction of elongating RNA polymerases that pass through, resulting in locked ternary complexes. Cleavage of the nascent transcript by cleavage factors such as GreA or GreB allows the resumption of elongation from the new 3'terminus. GreA releases sequences of 2 to 3 nucleotides.</text>
</comment>
<dbReference type="InterPro" id="IPR018151">
    <property type="entry name" value="TF_GreA/GreB_CS"/>
</dbReference>
<dbReference type="GO" id="GO:0006354">
    <property type="term" value="P:DNA-templated transcription elongation"/>
    <property type="evidence" value="ECO:0007669"/>
    <property type="project" value="TreeGrafter"/>
</dbReference>
<organism evidence="12 13">
    <name type="scientific">Candidatus Roizmanbacteria bacterium RIFCSPHIGHO2_01_FULL_39_12c</name>
    <dbReference type="NCBI Taxonomy" id="1802031"/>
    <lineage>
        <taxon>Bacteria</taxon>
        <taxon>Candidatus Roizmaniibacteriota</taxon>
    </lineage>
</organism>
<dbReference type="PANTHER" id="PTHR30437:SF4">
    <property type="entry name" value="TRANSCRIPTION ELONGATION FACTOR GREA"/>
    <property type="match status" value="1"/>
</dbReference>
<name>A0A1F7GDU1_9BACT</name>
<keyword evidence="12" id="KW-0648">Protein biosynthesis</keyword>
<dbReference type="InterPro" id="IPR022691">
    <property type="entry name" value="Tscrpt_elong_fac_GreA/B_N"/>
</dbReference>
<dbReference type="PROSITE" id="PS00830">
    <property type="entry name" value="GREAB_2"/>
    <property type="match status" value="1"/>
</dbReference>
<keyword evidence="3 8" id="KW-0805">Transcription regulation</keyword>
<proteinExistence type="inferred from homology"/>
<comment type="caution">
    <text evidence="12">The sequence shown here is derived from an EMBL/GenBank/DDBJ whole genome shotgun (WGS) entry which is preliminary data.</text>
</comment>
<dbReference type="InterPro" id="IPR036805">
    <property type="entry name" value="Tscrpt_elong_fac_GreA/B_N_sf"/>
</dbReference>
<evidence type="ECO:0000256" key="6">
    <source>
        <dbReference type="ARBA" id="ARBA00024916"/>
    </source>
</evidence>
<evidence type="ECO:0000256" key="7">
    <source>
        <dbReference type="ARBA" id="ARBA00030776"/>
    </source>
</evidence>
<dbReference type="SUPFAM" id="SSF54534">
    <property type="entry name" value="FKBP-like"/>
    <property type="match status" value="1"/>
</dbReference>
<dbReference type="InterPro" id="IPR036953">
    <property type="entry name" value="GreA/GreB_C_sf"/>
</dbReference>
<evidence type="ECO:0000259" key="11">
    <source>
        <dbReference type="Pfam" id="PF03449"/>
    </source>
</evidence>
<evidence type="ECO:0000259" key="10">
    <source>
        <dbReference type="Pfam" id="PF01272"/>
    </source>
</evidence>
<keyword evidence="12" id="KW-0251">Elongation factor</keyword>
<evidence type="ECO:0000256" key="4">
    <source>
        <dbReference type="ARBA" id="ARBA00023125"/>
    </source>
</evidence>
<protein>
    <recommendedName>
        <fullName evidence="2 8">Transcription elongation factor GreA</fullName>
    </recommendedName>
    <alternativeName>
        <fullName evidence="7 8">Transcript cleavage factor GreA</fullName>
    </alternativeName>
</protein>
<dbReference type="SUPFAM" id="SSF46557">
    <property type="entry name" value="GreA transcript cleavage protein, N-terminal domain"/>
    <property type="match status" value="1"/>
</dbReference>
<accession>A0A1F7GDU1</accession>
<dbReference type="GO" id="GO:0032784">
    <property type="term" value="P:regulation of DNA-templated transcription elongation"/>
    <property type="evidence" value="ECO:0007669"/>
    <property type="project" value="UniProtKB-UniRule"/>
</dbReference>
<feature type="domain" description="Transcription elongation factor GreA/GreB N-terminal" evidence="11">
    <location>
        <begin position="5"/>
        <end position="74"/>
    </location>
</feature>
<dbReference type="Gene3D" id="1.10.287.180">
    <property type="entry name" value="Transcription elongation factor, GreA/GreB, N-terminal domain"/>
    <property type="match status" value="1"/>
</dbReference>
<dbReference type="PIRSF" id="PIRSF006092">
    <property type="entry name" value="GreA_GreB"/>
    <property type="match status" value="1"/>
</dbReference>
<reference evidence="12 13" key="1">
    <citation type="journal article" date="2016" name="Nat. Commun.">
        <title>Thousands of microbial genomes shed light on interconnected biogeochemical processes in an aquifer system.</title>
        <authorList>
            <person name="Anantharaman K."/>
            <person name="Brown C.T."/>
            <person name="Hug L.A."/>
            <person name="Sharon I."/>
            <person name="Castelle C.J."/>
            <person name="Probst A.J."/>
            <person name="Thomas B.C."/>
            <person name="Singh A."/>
            <person name="Wilkins M.J."/>
            <person name="Karaoz U."/>
            <person name="Brodie E.L."/>
            <person name="Williams K.H."/>
            <person name="Hubbard S.S."/>
            <person name="Banfield J.F."/>
        </authorList>
    </citation>
    <scope>NUCLEOTIDE SEQUENCE [LARGE SCALE GENOMIC DNA]</scope>
</reference>
<keyword evidence="4 8" id="KW-0238">DNA-binding</keyword>
<evidence type="ECO:0000256" key="1">
    <source>
        <dbReference type="ARBA" id="ARBA00008213"/>
    </source>
</evidence>
<dbReference type="EMBL" id="MFZG01000011">
    <property type="protein sequence ID" value="OGK17110.1"/>
    <property type="molecule type" value="Genomic_DNA"/>
</dbReference>
<dbReference type="Gene3D" id="3.10.50.30">
    <property type="entry name" value="Transcription elongation factor, GreA/GreB, C-terminal domain"/>
    <property type="match status" value="1"/>
</dbReference>
<feature type="coiled-coil region" evidence="8">
    <location>
        <begin position="4"/>
        <end position="31"/>
    </location>
</feature>
<dbReference type="GO" id="GO:0003746">
    <property type="term" value="F:translation elongation factor activity"/>
    <property type="evidence" value="ECO:0007669"/>
    <property type="project" value="UniProtKB-KW"/>
</dbReference>
<evidence type="ECO:0000313" key="13">
    <source>
        <dbReference type="Proteomes" id="UP000177208"/>
    </source>
</evidence>
<evidence type="ECO:0000313" key="12">
    <source>
        <dbReference type="EMBL" id="OGK17110.1"/>
    </source>
</evidence>
<evidence type="ECO:0000256" key="2">
    <source>
        <dbReference type="ARBA" id="ARBA00013729"/>
    </source>
</evidence>
<dbReference type="Pfam" id="PF03449">
    <property type="entry name" value="GreA_GreB_N"/>
    <property type="match status" value="1"/>
</dbReference>
<dbReference type="GO" id="GO:0070063">
    <property type="term" value="F:RNA polymerase binding"/>
    <property type="evidence" value="ECO:0007669"/>
    <property type="project" value="InterPro"/>
</dbReference>
<dbReference type="PANTHER" id="PTHR30437">
    <property type="entry name" value="TRANSCRIPTION ELONGATION FACTOR GREA"/>
    <property type="match status" value="1"/>
</dbReference>
<dbReference type="InterPro" id="IPR023459">
    <property type="entry name" value="Tscrpt_elong_fac_GreA/B_fam"/>
</dbReference>
<feature type="domain" description="Transcription elongation factor GreA/GreB C-terminal" evidence="10">
    <location>
        <begin position="86"/>
        <end position="152"/>
    </location>
</feature>
<dbReference type="InterPro" id="IPR006359">
    <property type="entry name" value="Tscrpt_elong_fac_GreA"/>
</dbReference>
<evidence type="ECO:0000256" key="3">
    <source>
        <dbReference type="ARBA" id="ARBA00023015"/>
    </source>
</evidence>
<evidence type="ECO:0000256" key="9">
    <source>
        <dbReference type="RuleBase" id="RU000556"/>
    </source>
</evidence>
<dbReference type="Pfam" id="PF01272">
    <property type="entry name" value="GreA_GreB"/>
    <property type="match status" value="1"/>
</dbReference>
<dbReference type="InterPro" id="IPR001437">
    <property type="entry name" value="Tscrpt_elong_fac_GreA/B_C"/>
</dbReference>
<keyword evidence="5 8" id="KW-0804">Transcription</keyword>
<dbReference type="GO" id="GO:0003677">
    <property type="term" value="F:DNA binding"/>
    <property type="evidence" value="ECO:0007669"/>
    <property type="project" value="UniProtKB-UniRule"/>
</dbReference>